<evidence type="ECO:0000313" key="2">
    <source>
        <dbReference type="Proteomes" id="UP000002640"/>
    </source>
</evidence>
<accession>G4ZHF6</accession>
<keyword evidence="2" id="KW-1185">Reference proteome</keyword>
<evidence type="ECO:0000313" key="1">
    <source>
        <dbReference type="EMBL" id="EGZ17626.1"/>
    </source>
</evidence>
<organism evidence="1 2">
    <name type="scientific">Phytophthora sojae (strain P6497)</name>
    <name type="common">Soybean stem and root rot agent</name>
    <name type="synonym">Phytophthora megasperma f. sp. glycines</name>
    <dbReference type="NCBI Taxonomy" id="1094619"/>
    <lineage>
        <taxon>Eukaryota</taxon>
        <taxon>Sar</taxon>
        <taxon>Stramenopiles</taxon>
        <taxon>Oomycota</taxon>
        <taxon>Peronosporomycetes</taxon>
        <taxon>Peronosporales</taxon>
        <taxon>Peronosporaceae</taxon>
        <taxon>Phytophthora</taxon>
    </lineage>
</organism>
<dbReference type="KEGG" id="psoj:PHYSODRAFT_262469"/>
<dbReference type="OMA" id="MCRDESA"/>
<dbReference type="GeneID" id="20639385"/>
<sequence>MAPTRAGILTTSGKVIKFDAPSRTCVTFSSCSGWEAAEKLLYARVPDGQSVAFFREEDCAGNFVFNSDVGKAFGNEIVKGDKAVVRSFILAKYTTYPVKGIVSMCRDESALVLKATEGSDDDMEWTMSSSATNGGNLSTNWFDPLSEGGIAVGDA</sequence>
<dbReference type="AlphaFoldDB" id="G4ZHF6"/>
<reference evidence="1 2" key="1">
    <citation type="journal article" date="2006" name="Science">
        <title>Phytophthora genome sequences uncover evolutionary origins and mechanisms of pathogenesis.</title>
        <authorList>
            <person name="Tyler B.M."/>
            <person name="Tripathy S."/>
            <person name="Zhang X."/>
            <person name="Dehal P."/>
            <person name="Jiang R.H."/>
            <person name="Aerts A."/>
            <person name="Arredondo F.D."/>
            <person name="Baxter L."/>
            <person name="Bensasson D."/>
            <person name="Beynon J.L."/>
            <person name="Chapman J."/>
            <person name="Damasceno C.M."/>
            <person name="Dorrance A.E."/>
            <person name="Dou D."/>
            <person name="Dickerman A.W."/>
            <person name="Dubchak I.L."/>
            <person name="Garbelotto M."/>
            <person name="Gijzen M."/>
            <person name="Gordon S.G."/>
            <person name="Govers F."/>
            <person name="Grunwald N.J."/>
            <person name="Huang W."/>
            <person name="Ivors K.L."/>
            <person name="Jones R.W."/>
            <person name="Kamoun S."/>
            <person name="Krampis K."/>
            <person name="Lamour K.H."/>
            <person name="Lee M.K."/>
            <person name="McDonald W.H."/>
            <person name="Medina M."/>
            <person name="Meijer H.J."/>
            <person name="Nordberg E.K."/>
            <person name="Maclean D.J."/>
            <person name="Ospina-Giraldo M.D."/>
            <person name="Morris P.F."/>
            <person name="Phuntumart V."/>
            <person name="Putnam N.H."/>
            <person name="Rash S."/>
            <person name="Rose J.K."/>
            <person name="Sakihama Y."/>
            <person name="Salamov A.A."/>
            <person name="Savidor A."/>
            <person name="Scheuring C.F."/>
            <person name="Smith B.M."/>
            <person name="Sobral B.W."/>
            <person name="Terry A."/>
            <person name="Torto-Alalibo T.A."/>
            <person name="Win J."/>
            <person name="Xu Z."/>
            <person name="Zhang H."/>
            <person name="Grigoriev I.V."/>
            <person name="Rokhsar D.S."/>
            <person name="Boore J.L."/>
        </authorList>
    </citation>
    <scope>NUCLEOTIDE SEQUENCE [LARGE SCALE GENOMIC DNA]</scope>
    <source>
        <strain evidence="1 2">P6497</strain>
    </source>
</reference>
<name>G4ZHF6_PHYSP</name>
<dbReference type="Proteomes" id="UP000002640">
    <property type="component" value="Unassembled WGS sequence"/>
</dbReference>
<dbReference type="InParanoid" id="G4ZHF6"/>
<dbReference type="RefSeq" id="XP_009526684.1">
    <property type="nucleotide sequence ID" value="XM_009528389.1"/>
</dbReference>
<gene>
    <name evidence="1" type="ORF">PHYSODRAFT_262469</name>
</gene>
<protein>
    <submittedName>
        <fullName evidence="1">Uncharacterized protein</fullName>
    </submittedName>
</protein>
<dbReference type="EMBL" id="JH159154">
    <property type="protein sequence ID" value="EGZ17626.1"/>
    <property type="molecule type" value="Genomic_DNA"/>
</dbReference>
<proteinExistence type="predicted"/>